<dbReference type="Gene3D" id="2.40.110.10">
    <property type="entry name" value="Butyryl-CoA Dehydrogenase, subunit A, domain 2"/>
    <property type="match status" value="1"/>
</dbReference>
<dbReference type="AlphaFoldDB" id="A0A1I7MN80"/>
<dbReference type="Gene3D" id="1.20.140.10">
    <property type="entry name" value="Butyryl-CoA Dehydrogenase, subunit A, domain 3"/>
    <property type="match status" value="1"/>
</dbReference>
<keyword evidence="6" id="KW-1185">Reference proteome</keyword>
<dbReference type="PIRSF" id="PIRSF016578">
    <property type="entry name" value="HsaA"/>
    <property type="match status" value="1"/>
</dbReference>
<dbReference type="OrthoDB" id="571684at2"/>
<evidence type="ECO:0000259" key="4">
    <source>
        <dbReference type="Pfam" id="PF08028"/>
    </source>
</evidence>
<dbReference type="PANTHER" id="PTHR43884:SF12">
    <property type="entry name" value="ISOVALERYL-COA DEHYDROGENASE, MITOCHONDRIAL-RELATED"/>
    <property type="match status" value="1"/>
</dbReference>
<dbReference type="Proteomes" id="UP000198881">
    <property type="component" value="Unassembled WGS sequence"/>
</dbReference>
<protein>
    <submittedName>
        <fullName evidence="5">Acyl-CoA dehydrogenase</fullName>
    </submittedName>
</protein>
<evidence type="ECO:0000313" key="5">
    <source>
        <dbReference type="EMBL" id="SFV23363.1"/>
    </source>
</evidence>
<proteinExistence type="predicted"/>
<keyword evidence="3" id="KW-0812">Transmembrane</keyword>
<dbReference type="GO" id="GO:0008470">
    <property type="term" value="F:3-methylbutanoyl-CoA dehydrogenase activity"/>
    <property type="evidence" value="ECO:0007669"/>
    <property type="project" value="TreeGrafter"/>
</dbReference>
<keyword evidence="1" id="KW-0560">Oxidoreductase</keyword>
<evidence type="ECO:0000256" key="3">
    <source>
        <dbReference type="SAM" id="Phobius"/>
    </source>
</evidence>
<evidence type="ECO:0000256" key="1">
    <source>
        <dbReference type="ARBA" id="ARBA00023002"/>
    </source>
</evidence>
<dbReference type="InterPro" id="IPR046373">
    <property type="entry name" value="Acyl-CoA_Oxase/DH_mid-dom_sf"/>
</dbReference>
<dbReference type="PANTHER" id="PTHR43884">
    <property type="entry name" value="ACYL-COA DEHYDROGENASE"/>
    <property type="match status" value="1"/>
</dbReference>
<dbReference type="RefSeq" id="WP_091697593.1">
    <property type="nucleotide sequence ID" value="NZ_FPCG01000007.1"/>
</dbReference>
<dbReference type="GO" id="GO:0050660">
    <property type="term" value="F:flavin adenine dinucleotide binding"/>
    <property type="evidence" value="ECO:0007669"/>
    <property type="project" value="InterPro"/>
</dbReference>
<feature type="region of interest" description="Disordered" evidence="2">
    <location>
        <begin position="407"/>
        <end position="427"/>
    </location>
</feature>
<dbReference type="InterPro" id="IPR013107">
    <property type="entry name" value="Acyl-CoA_DH_C"/>
</dbReference>
<dbReference type="GO" id="GO:0006552">
    <property type="term" value="P:L-leucine catabolic process"/>
    <property type="evidence" value="ECO:0007669"/>
    <property type="project" value="TreeGrafter"/>
</dbReference>
<dbReference type="InterPro" id="IPR037069">
    <property type="entry name" value="AcylCoA_DH/ox_N_sf"/>
</dbReference>
<sequence>MTTLTLAPPARTTTHPTTAELKQRFAPVFARIAEGSRDRERDRTLGHEAVRLLSESGFTRVRLPVEHGGLGATLPQLIELLVDLGQADSNLPQALHGHFLFTETHQHQSQGALTDWWLSEVAAGKVFGNAIVEKPASTGARPAVIEPLQDGSYRITGDKFYSTGTLLSDHVLVEGVLAGSDPQTPERVALILGTLDEGVELVDDWNGIGQRLTASGTTRLHGATAPAERLMTMAVPANLLGFSFVWLILAATGAGIARAAAEDAASFARRRTRTYEHASGSSTAQDPLMQQSVGQISAKASAARAIVVSTAATLAEAFESTRGISDLTDPAFTEQYARAYVAVSEAYSVVADLSLAAATEVFDVGGASVLDAAHQLDRHWRNARTVASHSPVAYRLRAVGDHRISGTVPPMTIRTSEATPADRKDQS</sequence>
<dbReference type="EMBL" id="FPCG01000007">
    <property type="protein sequence ID" value="SFV23363.1"/>
    <property type="molecule type" value="Genomic_DNA"/>
</dbReference>
<dbReference type="SUPFAM" id="SSF56645">
    <property type="entry name" value="Acyl-CoA dehydrogenase NM domain-like"/>
    <property type="match status" value="1"/>
</dbReference>
<feature type="domain" description="Acyl-CoA dehydrogenase C-terminal" evidence="4">
    <location>
        <begin position="247"/>
        <end position="390"/>
    </location>
</feature>
<evidence type="ECO:0000256" key="2">
    <source>
        <dbReference type="SAM" id="MobiDB-lite"/>
    </source>
</evidence>
<dbReference type="InterPro" id="IPR009100">
    <property type="entry name" value="AcylCoA_DH/oxidase_NM_dom_sf"/>
</dbReference>
<evidence type="ECO:0000313" key="6">
    <source>
        <dbReference type="Proteomes" id="UP000198881"/>
    </source>
</evidence>
<organism evidence="5 6">
    <name type="scientific">Micrococcus terreus</name>
    <dbReference type="NCBI Taxonomy" id="574650"/>
    <lineage>
        <taxon>Bacteria</taxon>
        <taxon>Bacillati</taxon>
        <taxon>Actinomycetota</taxon>
        <taxon>Actinomycetes</taxon>
        <taxon>Micrococcales</taxon>
        <taxon>Micrococcaceae</taxon>
        <taxon>Micrococcus</taxon>
    </lineage>
</organism>
<gene>
    <name evidence="5" type="ORF">SAMN04487966_10721</name>
</gene>
<feature type="transmembrane region" description="Helical" evidence="3">
    <location>
        <begin position="239"/>
        <end position="261"/>
    </location>
</feature>
<dbReference type="STRING" id="574650.SAMN04487966_10721"/>
<dbReference type="SUPFAM" id="SSF47203">
    <property type="entry name" value="Acyl-CoA dehydrogenase C-terminal domain-like"/>
    <property type="match status" value="1"/>
</dbReference>
<dbReference type="Pfam" id="PF08028">
    <property type="entry name" value="Acyl-CoA_dh_2"/>
    <property type="match status" value="1"/>
</dbReference>
<keyword evidence="3" id="KW-0472">Membrane</keyword>
<accession>A0A1I7MN80</accession>
<dbReference type="InterPro" id="IPR036250">
    <property type="entry name" value="AcylCo_DH-like_C"/>
</dbReference>
<keyword evidence="3" id="KW-1133">Transmembrane helix</keyword>
<reference evidence="5 6" key="1">
    <citation type="submission" date="2016-10" db="EMBL/GenBank/DDBJ databases">
        <authorList>
            <person name="de Groot N.N."/>
        </authorList>
    </citation>
    <scope>NUCLEOTIDE SEQUENCE [LARGE SCALE GENOMIC DNA]</scope>
    <source>
        <strain evidence="5 6">CGMCC 1.7054</strain>
    </source>
</reference>
<dbReference type="Gene3D" id="1.10.540.10">
    <property type="entry name" value="Acyl-CoA dehydrogenase/oxidase, N-terminal domain"/>
    <property type="match status" value="1"/>
</dbReference>
<name>A0A1I7MN80_9MICC</name>